<evidence type="ECO:0000256" key="1">
    <source>
        <dbReference type="SAM" id="MobiDB-lite"/>
    </source>
</evidence>
<sequence>MHSILEEVPSRAGHSPLRDLLASNIHCSSVEQVNTCPPTGGETATCHFAQGSPSSFNGRVYDANTNSPLSPQKQASQGQRRVGSSYALQPASSPRQRDVRGHRDASKRQADHNVQHFPGPMAPVCERKGSQQLLSNEESLESGHLNPRYHHQPLWYAKDDGDIQRLVSQRQAGKDGTIVPNPSPTATRASYQKEAPSHGGHNCGETAFCFPGLYATGRPSSASANSTATVTPLRAAAAASSQRAQSPAPWQGNDGSASSTRADDTRYLTPARHLPTRPESLPYPEQEGYYVQEQYYHQQQPLPPAHHLYAQYPPNGSQSNPPYSRNCCRSDPLTRMLQVGNFFMCAERVMNRMQHHRNRGRRKNKMPPRSASPRKP</sequence>
<feature type="region of interest" description="Disordered" evidence="1">
    <location>
        <begin position="235"/>
        <end position="267"/>
    </location>
</feature>
<feature type="compositionally biased region" description="Basic and acidic residues" evidence="1">
    <location>
        <begin position="95"/>
        <end position="114"/>
    </location>
</feature>
<feature type="region of interest" description="Disordered" evidence="1">
    <location>
        <begin position="57"/>
        <end position="121"/>
    </location>
</feature>
<dbReference type="Proteomes" id="UP000235392">
    <property type="component" value="Unassembled WGS sequence"/>
</dbReference>
<protein>
    <submittedName>
        <fullName evidence="2">Uncharacterized protein</fullName>
    </submittedName>
</protein>
<comment type="caution">
    <text evidence="2">The sequence shown here is derived from an EMBL/GenBank/DDBJ whole genome shotgun (WGS) entry which is preliminary data.</text>
</comment>
<feature type="compositionally biased region" description="Polar residues" evidence="1">
    <location>
        <begin position="314"/>
        <end position="323"/>
    </location>
</feature>
<name>A0A2N5U401_9BASI</name>
<feature type="region of interest" description="Disordered" evidence="1">
    <location>
        <begin position="353"/>
        <end position="376"/>
    </location>
</feature>
<proteinExistence type="predicted"/>
<feature type="compositionally biased region" description="Low complexity" evidence="1">
    <location>
        <begin position="235"/>
        <end position="249"/>
    </location>
</feature>
<feature type="compositionally biased region" description="Polar residues" evidence="1">
    <location>
        <begin position="57"/>
        <end position="79"/>
    </location>
</feature>
<evidence type="ECO:0000313" key="2">
    <source>
        <dbReference type="EMBL" id="PLW32459.1"/>
    </source>
</evidence>
<dbReference type="EMBL" id="PGCI01000242">
    <property type="protein sequence ID" value="PLW32459.1"/>
    <property type="molecule type" value="Genomic_DNA"/>
</dbReference>
<feature type="region of interest" description="Disordered" evidence="1">
    <location>
        <begin position="169"/>
        <end position="200"/>
    </location>
</feature>
<organism evidence="2 3">
    <name type="scientific">Puccinia coronata f. sp. avenae</name>
    <dbReference type="NCBI Taxonomy" id="200324"/>
    <lineage>
        <taxon>Eukaryota</taxon>
        <taxon>Fungi</taxon>
        <taxon>Dikarya</taxon>
        <taxon>Basidiomycota</taxon>
        <taxon>Pucciniomycotina</taxon>
        <taxon>Pucciniomycetes</taxon>
        <taxon>Pucciniales</taxon>
        <taxon>Pucciniaceae</taxon>
        <taxon>Puccinia</taxon>
    </lineage>
</organism>
<evidence type="ECO:0000313" key="3">
    <source>
        <dbReference type="Proteomes" id="UP000235392"/>
    </source>
</evidence>
<feature type="region of interest" description="Disordered" evidence="1">
    <location>
        <begin position="305"/>
        <end position="326"/>
    </location>
</feature>
<gene>
    <name evidence="2" type="ORF">PCASD_17943</name>
</gene>
<accession>A0A2N5U401</accession>
<reference evidence="2 3" key="1">
    <citation type="submission" date="2017-11" db="EMBL/GenBank/DDBJ databases">
        <title>De novo assembly and phasing of dikaryotic genomes from two isolates of Puccinia coronata f. sp. avenae, the causal agent of oat crown rust.</title>
        <authorList>
            <person name="Miller M.E."/>
            <person name="Zhang Y."/>
            <person name="Omidvar V."/>
            <person name="Sperschneider J."/>
            <person name="Schwessinger B."/>
            <person name="Raley C."/>
            <person name="Palmer J.M."/>
            <person name="Garnica D."/>
            <person name="Upadhyaya N."/>
            <person name="Rathjen J."/>
            <person name="Taylor J.M."/>
            <person name="Park R.F."/>
            <person name="Dodds P.N."/>
            <person name="Hirsch C.D."/>
            <person name="Kianian S.F."/>
            <person name="Figueroa M."/>
        </authorList>
    </citation>
    <scope>NUCLEOTIDE SEQUENCE [LARGE SCALE GENOMIC DNA]</scope>
    <source>
        <strain evidence="2">12SD80</strain>
    </source>
</reference>
<dbReference type="AlphaFoldDB" id="A0A2N5U401"/>